<dbReference type="EMBL" id="NPHW01006740">
    <property type="protein sequence ID" value="OXV05579.1"/>
    <property type="molecule type" value="Genomic_DNA"/>
</dbReference>
<name>A0A232LN54_9EURO</name>
<keyword evidence="2" id="KW-1185">Reference proteome</keyword>
<evidence type="ECO:0000313" key="2">
    <source>
        <dbReference type="Proteomes" id="UP000243515"/>
    </source>
</evidence>
<proteinExistence type="predicted"/>
<dbReference type="AlphaFoldDB" id="A0A232LN54"/>
<organism evidence="1 2">
    <name type="scientific">Elaphomyces granulatus</name>
    <dbReference type="NCBI Taxonomy" id="519963"/>
    <lineage>
        <taxon>Eukaryota</taxon>
        <taxon>Fungi</taxon>
        <taxon>Dikarya</taxon>
        <taxon>Ascomycota</taxon>
        <taxon>Pezizomycotina</taxon>
        <taxon>Eurotiomycetes</taxon>
        <taxon>Eurotiomycetidae</taxon>
        <taxon>Eurotiales</taxon>
        <taxon>Elaphomycetaceae</taxon>
        <taxon>Elaphomyces</taxon>
    </lineage>
</organism>
<evidence type="ECO:0000313" key="1">
    <source>
        <dbReference type="EMBL" id="OXV05579.1"/>
    </source>
</evidence>
<reference evidence="1 2" key="1">
    <citation type="journal article" date="2015" name="Environ. Microbiol.">
        <title>Metagenome sequence of Elaphomyces granulatus from sporocarp tissue reveals Ascomycota ectomycorrhizal fingerprints of genome expansion and a Proteobacteria-rich microbiome.</title>
        <authorList>
            <person name="Quandt C.A."/>
            <person name="Kohler A."/>
            <person name="Hesse C.N."/>
            <person name="Sharpton T.J."/>
            <person name="Martin F."/>
            <person name="Spatafora J.W."/>
        </authorList>
    </citation>
    <scope>NUCLEOTIDE SEQUENCE [LARGE SCALE GENOMIC DNA]</scope>
    <source>
        <strain evidence="1 2">OSC145934</strain>
    </source>
</reference>
<feature type="non-terminal residue" evidence="1">
    <location>
        <position position="1"/>
    </location>
</feature>
<comment type="caution">
    <text evidence="1">The sequence shown here is derived from an EMBL/GenBank/DDBJ whole genome shotgun (WGS) entry which is preliminary data.</text>
</comment>
<sequence>PPRCNCYDDSQPKRARKYNDRAVRTSCGQLPHVGRIGSCCHSLMNMLSHFASPLLHDSNDVLLLP</sequence>
<feature type="non-terminal residue" evidence="1">
    <location>
        <position position="65"/>
    </location>
</feature>
<dbReference type="Proteomes" id="UP000243515">
    <property type="component" value="Unassembled WGS sequence"/>
</dbReference>
<accession>A0A232LN54</accession>
<gene>
    <name evidence="1" type="ORF">Egran_06653</name>
</gene>
<protein>
    <submittedName>
        <fullName evidence="1">Uncharacterized protein</fullName>
    </submittedName>
</protein>